<dbReference type="PROSITE" id="PS51186">
    <property type="entry name" value="GNAT"/>
    <property type="match status" value="1"/>
</dbReference>
<dbReference type="InterPro" id="IPR051908">
    <property type="entry name" value="Ribosomal_N-acetyltransferase"/>
</dbReference>
<evidence type="ECO:0000313" key="3">
    <source>
        <dbReference type="EMBL" id="SDO99720.1"/>
    </source>
</evidence>
<dbReference type="AlphaFoldDB" id="A0A1H0P4V7"/>
<dbReference type="PANTHER" id="PTHR43441">
    <property type="entry name" value="RIBOSOMAL-PROTEIN-SERINE ACETYLTRANSFERASE"/>
    <property type="match status" value="1"/>
</dbReference>
<dbReference type="GO" id="GO:1990189">
    <property type="term" value="F:protein N-terminal-serine acetyltransferase activity"/>
    <property type="evidence" value="ECO:0007669"/>
    <property type="project" value="TreeGrafter"/>
</dbReference>
<dbReference type="EMBL" id="FNIE01000015">
    <property type="protein sequence ID" value="SDO99720.1"/>
    <property type="molecule type" value="Genomic_DNA"/>
</dbReference>
<dbReference type="RefSeq" id="WP_093787494.1">
    <property type="nucleotide sequence ID" value="NZ_FNIE01000015.1"/>
</dbReference>
<reference evidence="3 4" key="1">
    <citation type="submission" date="2016-10" db="EMBL/GenBank/DDBJ databases">
        <authorList>
            <person name="de Groot N.N."/>
        </authorList>
    </citation>
    <scope>NUCLEOTIDE SEQUENCE [LARGE SCALE GENOMIC DNA]</scope>
    <source>
        <strain evidence="3 4">CGMCC 4.2022</strain>
    </source>
</reference>
<accession>A0A1H0P4V7</accession>
<dbReference type="PANTHER" id="PTHR43441:SF10">
    <property type="entry name" value="ACETYLTRANSFERASE"/>
    <property type="match status" value="1"/>
</dbReference>
<dbReference type="Pfam" id="PF13302">
    <property type="entry name" value="Acetyltransf_3"/>
    <property type="match status" value="1"/>
</dbReference>
<organism evidence="3 4">
    <name type="scientific">Actinacidiphila guanduensis</name>
    <dbReference type="NCBI Taxonomy" id="310781"/>
    <lineage>
        <taxon>Bacteria</taxon>
        <taxon>Bacillati</taxon>
        <taxon>Actinomycetota</taxon>
        <taxon>Actinomycetes</taxon>
        <taxon>Kitasatosporales</taxon>
        <taxon>Streptomycetaceae</taxon>
        <taxon>Actinacidiphila</taxon>
    </lineage>
</organism>
<evidence type="ECO:0000259" key="2">
    <source>
        <dbReference type="PROSITE" id="PS51186"/>
    </source>
</evidence>
<gene>
    <name evidence="3" type="ORF">SAMN05216259_11551</name>
</gene>
<feature type="region of interest" description="Disordered" evidence="1">
    <location>
        <begin position="176"/>
        <end position="201"/>
    </location>
</feature>
<keyword evidence="4" id="KW-1185">Reference proteome</keyword>
<feature type="compositionally biased region" description="Basic and acidic residues" evidence="1">
    <location>
        <begin position="176"/>
        <end position="186"/>
    </location>
</feature>
<dbReference type="GO" id="GO:0005737">
    <property type="term" value="C:cytoplasm"/>
    <property type="evidence" value="ECO:0007669"/>
    <property type="project" value="TreeGrafter"/>
</dbReference>
<sequence length="201" mass="21349">MASAPGELLAPTTVTAHGLLLRPLTEADEPEVALAMDDPGVLRWAVGRNVAATPLPLRARTWLAPRLTGWATGTAAFALTDAEDGAFLGYLGLRDVQRIPDQAVAGYWVTPAARGRAVAARALDAAATWAFRRPSEGGLGLHRIVLDHALDNIGSCRAATRAGFAEEGVMRESFLEPDGSRRDSHLHARLATDPSPDLGTW</sequence>
<proteinExistence type="predicted"/>
<dbReference type="InterPro" id="IPR000182">
    <property type="entry name" value="GNAT_dom"/>
</dbReference>
<name>A0A1H0P4V7_9ACTN</name>
<evidence type="ECO:0000256" key="1">
    <source>
        <dbReference type="SAM" id="MobiDB-lite"/>
    </source>
</evidence>
<dbReference type="InterPro" id="IPR016181">
    <property type="entry name" value="Acyl_CoA_acyltransferase"/>
</dbReference>
<keyword evidence="3" id="KW-0808">Transferase</keyword>
<dbReference type="Gene3D" id="3.40.630.30">
    <property type="match status" value="1"/>
</dbReference>
<dbReference type="GO" id="GO:0008999">
    <property type="term" value="F:protein-N-terminal-alanine acetyltransferase activity"/>
    <property type="evidence" value="ECO:0007669"/>
    <property type="project" value="TreeGrafter"/>
</dbReference>
<evidence type="ECO:0000313" key="4">
    <source>
        <dbReference type="Proteomes" id="UP000199341"/>
    </source>
</evidence>
<feature type="domain" description="N-acetyltransferase" evidence="2">
    <location>
        <begin position="19"/>
        <end position="193"/>
    </location>
</feature>
<dbReference type="Proteomes" id="UP000199341">
    <property type="component" value="Unassembled WGS sequence"/>
</dbReference>
<protein>
    <submittedName>
        <fullName evidence="3">Protein N-acetyltransferase, RimJ/RimL family</fullName>
    </submittedName>
</protein>
<dbReference type="OrthoDB" id="2061990at2"/>
<dbReference type="SUPFAM" id="SSF55729">
    <property type="entry name" value="Acyl-CoA N-acyltransferases (Nat)"/>
    <property type="match status" value="1"/>
</dbReference>
<dbReference type="STRING" id="310781.SAMN05216259_11551"/>